<evidence type="ECO:0000256" key="5">
    <source>
        <dbReference type="ARBA" id="ARBA00022989"/>
    </source>
</evidence>
<dbReference type="PROSITE" id="PS50893">
    <property type="entry name" value="ABC_TRANSPORTER_2"/>
    <property type="match status" value="1"/>
</dbReference>
<dbReference type="GO" id="GO:0034040">
    <property type="term" value="F:ATPase-coupled lipid transmembrane transporter activity"/>
    <property type="evidence" value="ECO:0007669"/>
    <property type="project" value="TreeGrafter"/>
</dbReference>
<dbReference type="Pfam" id="PF00005">
    <property type="entry name" value="ABC_tran"/>
    <property type="match status" value="1"/>
</dbReference>
<keyword evidence="6 8" id="KW-0472">Membrane</keyword>
<feature type="compositionally biased region" description="Basic residues" evidence="7">
    <location>
        <begin position="8"/>
        <end position="64"/>
    </location>
</feature>
<dbReference type="SUPFAM" id="SSF90123">
    <property type="entry name" value="ABC transporter transmembrane region"/>
    <property type="match status" value="1"/>
</dbReference>
<feature type="transmembrane region" description="Helical" evidence="8">
    <location>
        <begin position="256"/>
        <end position="275"/>
    </location>
</feature>
<comment type="caution">
    <text evidence="11">The sequence shown here is derived from an EMBL/GenBank/DDBJ whole genome shotgun (WGS) entry which is preliminary data.</text>
</comment>
<dbReference type="Gene3D" id="1.20.1560.10">
    <property type="entry name" value="ABC transporter type 1, transmembrane domain"/>
    <property type="match status" value="1"/>
</dbReference>
<dbReference type="InterPro" id="IPR003593">
    <property type="entry name" value="AAA+_ATPase"/>
</dbReference>
<dbReference type="InterPro" id="IPR036640">
    <property type="entry name" value="ABC1_TM_sf"/>
</dbReference>
<feature type="compositionally biased region" description="Basic and acidic residues" evidence="7">
    <location>
        <begin position="105"/>
        <end position="120"/>
    </location>
</feature>
<dbReference type="GO" id="GO:0034775">
    <property type="term" value="P:glutathione transmembrane transport"/>
    <property type="evidence" value="ECO:0007669"/>
    <property type="project" value="InterPro"/>
</dbReference>
<dbReference type="PROSITE" id="PS50929">
    <property type="entry name" value="ABC_TM1F"/>
    <property type="match status" value="1"/>
</dbReference>
<sequence>MAPAATGPHRRHRRRQRPPRRPRRRPGRRRRQGDRGRPRARRAPPGRRERRRALRRRGRPRRPRPGPAARRPPRHAGPAPRRTDRAPRRRHRARRPRIPRALPRAADRPDRLPPRSGARDRRPRGGLVTTWRNPIALRLGLGAVLGALAQLSALGLLAVSAYLVSRAWEQPPILYLMVAITSVRALGIGRGVLRYAERLVSHDAAFRGLERLRIAVWRKLVRLAPAGVPVWRSGDLQARLVDDVDGTGDRWLRGTLPLTAAVITAATAVAVQAAILPAAGAVLAAALLAAALAGPALASWSSRYALRATAAERGALTENVRACLHGREELVAAGTDRVALERALDGDERLRRAHARIAWTAGLGQAAGLLAMAAAVTGALWTGIPAVAAGTLDGVLLACLALIPLAAFEPVLALPAAAQHTAAAKESGRRLLEITRAAEPRPDPAEPLRFGPDPLGGPHLAAAGQSAPGIEIKRLSATWPGADRPAVRDFDLTLQPGERVAVMGPSGSGKSTLAAVLMGFLPYEGSLRLGGAELAELAGDDVRRTVGLCSQDAHVFDTTLAENLRLARVGAGDDELVRALRWAGLRDWFDGLVHASPDRTAAAALPTRLGEHGRAVSGGERGRIALARCLLADREVLVLDEPDAHLDAATAERVLRTAAAALEGKTAVFITHRPLPDGVVHRTVHLEPPVPAPRDAPLSALLDLAPRG</sequence>
<dbReference type="EMBL" id="WIAO01000014">
    <property type="protein sequence ID" value="MQM26470.1"/>
    <property type="molecule type" value="Genomic_DNA"/>
</dbReference>
<dbReference type="CDD" id="cd03228">
    <property type="entry name" value="ABCC_MRP_Like"/>
    <property type="match status" value="1"/>
</dbReference>
<dbReference type="InterPro" id="IPR039421">
    <property type="entry name" value="Type_1_exporter"/>
</dbReference>
<evidence type="ECO:0000256" key="8">
    <source>
        <dbReference type="SAM" id="Phobius"/>
    </source>
</evidence>
<dbReference type="AlphaFoldDB" id="A0A6L5GA67"/>
<keyword evidence="3" id="KW-0547">Nucleotide-binding</keyword>
<dbReference type="InterPro" id="IPR011527">
    <property type="entry name" value="ABC1_TM_dom"/>
</dbReference>
<organism evidence="11 12">
    <name type="scientific">Glycomyces albidus</name>
    <dbReference type="NCBI Taxonomy" id="2656774"/>
    <lineage>
        <taxon>Bacteria</taxon>
        <taxon>Bacillati</taxon>
        <taxon>Actinomycetota</taxon>
        <taxon>Actinomycetes</taxon>
        <taxon>Glycomycetales</taxon>
        <taxon>Glycomycetaceae</taxon>
        <taxon>Glycomyces</taxon>
    </lineage>
</organism>
<gene>
    <name evidence="11" type="primary">cydC</name>
    <name evidence="11" type="ORF">GFD30_12940</name>
</gene>
<dbReference type="SMART" id="SM00382">
    <property type="entry name" value="AAA"/>
    <property type="match status" value="1"/>
</dbReference>
<dbReference type="PANTHER" id="PTHR24221">
    <property type="entry name" value="ATP-BINDING CASSETTE SUB-FAMILY B"/>
    <property type="match status" value="1"/>
</dbReference>
<proteinExistence type="predicted"/>
<feature type="region of interest" description="Disordered" evidence="7">
    <location>
        <begin position="1"/>
        <end position="126"/>
    </location>
</feature>
<accession>A0A6L5GA67</accession>
<dbReference type="GO" id="GO:0045454">
    <property type="term" value="P:cell redox homeostasis"/>
    <property type="evidence" value="ECO:0007669"/>
    <property type="project" value="InterPro"/>
</dbReference>
<name>A0A6L5GA67_9ACTN</name>
<feature type="domain" description="ABC transporter" evidence="9">
    <location>
        <begin position="470"/>
        <end position="702"/>
    </location>
</feature>
<evidence type="ECO:0000313" key="11">
    <source>
        <dbReference type="EMBL" id="MQM26470.1"/>
    </source>
</evidence>
<dbReference type="GO" id="GO:0005524">
    <property type="term" value="F:ATP binding"/>
    <property type="evidence" value="ECO:0007669"/>
    <property type="project" value="UniProtKB-KW"/>
</dbReference>
<feature type="transmembrane region" description="Helical" evidence="8">
    <location>
        <begin position="357"/>
        <end position="381"/>
    </location>
</feature>
<dbReference type="SUPFAM" id="SSF52540">
    <property type="entry name" value="P-loop containing nucleoside triphosphate hydrolases"/>
    <property type="match status" value="1"/>
</dbReference>
<evidence type="ECO:0000256" key="3">
    <source>
        <dbReference type="ARBA" id="ARBA00022741"/>
    </source>
</evidence>
<keyword evidence="2 8" id="KW-0812">Transmembrane</keyword>
<evidence type="ECO:0000259" key="10">
    <source>
        <dbReference type="PROSITE" id="PS50929"/>
    </source>
</evidence>
<keyword evidence="12" id="KW-1185">Reference proteome</keyword>
<dbReference type="InterPro" id="IPR014223">
    <property type="entry name" value="ABC_CydC/D"/>
</dbReference>
<evidence type="ECO:0000256" key="1">
    <source>
        <dbReference type="ARBA" id="ARBA00004651"/>
    </source>
</evidence>
<dbReference type="PANTHER" id="PTHR24221:SF654">
    <property type="entry name" value="ATP-BINDING CASSETTE SUB-FAMILY B MEMBER 6"/>
    <property type="match status" value="1"/>
</dbReference>
<evidence type="ECO:0000313" key="12">
    <source>
        <dbReference type="Proteomes" id="UP000477750"/>
    </source>
</evidence>
<dbReference type="NCBIfam" id="TIGR02868">
    <property type="entry name" value="CydC"/>
    <property type="match status" value="1"/>
</dbReference>
<feature type="compositionally biased region" description="Basic residues" evidence="7">
    <location>
        <begin position="87"/>
        <end position="98"/>
    </location>
</feature>
<keyword evidence="5 8" id="KW-1133">Transmembrane helix</keyword>
<dbReference type="Proteomes" id="UP000477750">
    <property type="component" value="Unassembled WGS sequence"/>
</dbReference>
<evidence type="ECO:0000256" key="4">
    <source>
        <dbReference type="ARBA" id="ARBA00022840"/>
    </source>
</evidence>
<keyword evidence="4" id="KW-0067">ATP-binding</keyword>
<evidence type="ECO:0000259" key="9">
    <source>
        <dbReference type="PROSITE" id="PS50893"/>
    </source>
</evidence>
<feature type="transmembrane region" description="Helical" evidence="8">
    <location>
        <begin position="281"/>
        <end position="300"/>
    </location>
</feature>
<dbReference type="GO" id="GO:0140359">
    <property type="term" value="F:ABC-type transporter activity"/>
    <property type="evidence" value="ECO:0007669"/>
    <property type="project" value="InterPro"/>
</dbReference>
<protein>
    <submittedName>
        <fullName evidence="11">Thiol reductant ABC exporter subunit CydC</fullName>
    </submittedName>
</protein>
<dbReference type="Gene3D" id="3.40.50.300">
    <property type="entry name" value="P-loop containing nucleotide triphosphate hydrolases"/>
    <property type="match status" value="1"/>
</dbReference>
<dbReference type="InterPro" id="IPR027417">
    <property type="entry name" value="P-loop_NTPase"/>
</dbReference>
<evidence type="ECO:0000256" key="7">
    <source>
        <dbReference type="SAM" id="MobiDB-lite"/>
    </source>
</evidence>
<feature type="transmembrane region" description="Helical" evidence="8">
    <location>
        <begin position="387"/>
        <end position="408"/>
    </location>
</feature>
<evidence type="ECO:0000256" key="6">
    <source>
        <dbReference type="ARBA" id="ARBA00023136"/>
    </source>
</evidence>
<reference evidence="11 12" key="1">
    <citation type="submission" date="2019-10" db="EMBL/GenBank/DDBJ databases">
        <title>Glycomyces albidus sp. nov., a novel actinomycete isolated from rhizosphere soil of wheat (Triticum aestivum L.).</title>
        <authorList>
            <person name="Qian L."/>
        </authorList>
    </citation>
    <scope>NUCLEOTIDE SEQUENCE [LARGE SCALE GENOMIC DNA]</scope>
    <source>
        <strain evidence="11 12">NEAU-7082</strain>
    </source>
</reference>
<dbReference type="GO" id="GO:0016887">
    <property type="term" value="F:ATP hydrolysis activity"/>
    <property type="evidence" value="ECO:0007669"/>
    <property type="project" value="InterPro"/>
</dbReference>
<feature type="domain" description="ABC transmembrane type-1" evidence="10">
    <location>
        <begin position="141"/>
        <end position="393"/>
    </location>
</feature>
<dbReference type="GO" id="GO:0005886">
    <property type="term" value="C:plasma membrane"/>
    <property type="evidence" value="ECO:0007669"/>
    <property type="project" value="UniProtKB-SubCell"/>
</dbReference>
<comment type="subcellular location">
    <subcellularLocation>
        <location evidence="1">Cell membrane</location>
        <topology evidence="1">Multi-pass membrane protein</topology>
    </subcellularLocation>
</comment>
<dbReference type="InterPro" id="IPR003439">
    <property type="entry name" value="ABC_transporter-like_ATP-bd"/>
</dbReference>
<feature type="transmembrane region" description="Helical" evidence="8">
    <location>
        <begin position="173"/>
        <end position="193"/>
    </location>
</feature>
<evidence type="ECO:0000256" key="2">
    <source>
        <dbReference type="ARBA" id="ARBA00022692"/>
    </source>
</evidence>